<evidence type="ECO:0000256" key="6">
    <source>
        <dbReference type="ARBA" id="ARBA00022692"/>
    </source>
</evidence>
<evidence type="ECO:0000256" key="5">
    <source>
        <dbReference type="ARBA" id="ARBA00022640"/>
    </source>
</evidence>
<dbReference type="Pfam" id="PF02683">
    <property type="entry name" value="DsbD_TM"/>
    <property type="match status" value="1"/>
</dbReference>
<feature type="transmembrane region" description="Helical" evidence="10">
    <location>
        <begin position="211"/>
        <end position="230"/>
    </location>
</feature>
<keyword evidence="7" id="KW-0201">Cytochrome c-type biogenesis</keyword>
<comment type="subcellular location">
    <subcellularLocation>
        <location evidence="1">Membrane</location>
        <topology evidence="1">Multi-pass membrane protein</topology>
    </subcellularLocation>
    <subcellularLocation>
        <location evidence="2">Plastid</location>
        <location evidence="2">Chloroplast</location>
    </subcellularLocation>
</comment>
<proteinExistence type="inferred from homology"/>
<organism evidence="12">
    <name type="scientific">Flintiella sanguinaria</name>
    <dbReference type="NCBI Taxonomy" id="101926"/>
    <lineage>
        <taxon>Eukaryota</taxon>
        <taxon>Rhodophyta</taxon>
        <taxon>Bangiophyceae</taxon>
        <taxon>Porphyridiales</taxon>
        <taxon>Porphyridiaceae</taxon>
        <taxon>Flintiella</taxon>
    </lineage>
</organism>
<dbReference type="GO" id="GO:0016020">
    <property type="term" value="C:membrane"/>
    <property type="evidence" value="ECO:0007669"/>
    <property type="project" value="UniProtKB-SubCell"/>
</dbReference>
<dbReference type="InterPro" id="IPR003834">
    <property type="entry name" value="Cyt_c_assmbl_TM_dom"/>
</dbReference>
<evidence type="ECO:0000256" key="3">
    <source>
        <dbReference type="ARBA" id="ARBA00006143"/>
    </source>
</evidence>
<keyword evidence="8 10" id="KW-1133">Transmembrane helix</keyword>
<dbReference type="AlphaFoldDB" id="A0A1X9PU83"/>
<evidence type="ECO:0000256" key="7">
    <source>
        <dbReference type="ARBA" id="ARBA00022748"/>
    </source>
</evidence>
<evidence type="ECO:0000256" key="8">
    <source>
        <dbReference type="ARBA" id="ARBA00022989"/>
    </source>
</evidence>
<keyword evidence="4 12" id="KW-0150">Chloroplast</keyword>
<comment type="similarity">
    <text evidence="3">Belongs to the DsbD family.</text>
</comment>
<feature type="transmembrane region" description="Helical" evidence="10">
    <location>
        <begin position="87"/>
        <end position="112"/>
    </location>
</feature>
<evidence type="ECO:0000256" key="10">
    <source>
        <dbReference type="SAM" id="Phobius"/>
    </source>
</evidence>
<feature type="transmembrane region" description="Helical" evidence="10">
    <location>
        <begin position="172"/>
        <end position="199"/>
    </location>
</feature>
<name>A0A1X9PU83_9RHOD</name>
<reference evidence="12" key="1">
    <citation type="submission" date="2017-03" db="EMBL/GenBank/DDBJ databases">
        <title>The new red algal subphylum Proteorhodophytina comprises the largest and most divergent plastid genomes known.</title>
        <authorList>
            <person name="Munoz-Gomez S.A."/>
            <person name="Mejia-Franco F.G."/>
            <person name="Durnin K."/>
            <person name="Morgan C."/>
            <person name="Grisdale C.J."/>
            <person name="Archibald J.M."/>
            <person name="Slamovits C.H."/>
        </authorList>
    </citation>
    <scope>NUCLEOTIDE SEQUENCE</scope>
    <source>
        <strain evidence="12">UTEX LB2060</strain>
    </source>
</reference>
<dbReference type="EMBL" id="KY709211">
    <property type="protein sequence ID" value="ARO91050.1"/>
    <property type="molecule type" value="Genomic_DNA"/>
</dbReference>
<keyword evidence="6 10" id="KW-0812">Transmembrane</keyword>
<dbReference type="PANTHER" id="PTHR31272">
    <property type="entry name" value="CYTOCHROME C-TYPE BIOGENESIS PROTEIN HI_1454-RELATED"/>
    <property type="match status" value="1"/>
</dbReference>
<feature type="transmembrane region" description="Helical" evidence="10">
    <location>
        <begin position="20"/>
        <end position="45"/>
    </location>
</feature>
<keyword evidence="5 12" id="KW-0934">Plastid</keyword>
<gene>
    <name evidence="12" type="primary">ccdA</name>
</gene>
<dbReference type="GO" id="GO:0017004">
    <property type="term" value="P:cytochrome complex assembly"/>
    <property type="evidence" value="ECO:0007669"/>
    <property type="project" value="UniProtKB-KW"/>
</dbReference>
<evidence type="ECO:0000256" key="4">
    <source>
        <dbReference type="ARBA" id="ARBA00022528"/>
    </source>
</evidence>
<evidence type="ECO:0000256" key="1">
    <source>
        <dbReference type="ARBA" id="ARBA00004141"/>
    </source>
</evidence>
<evidence type="ECO:0000259" key="11">
    <source>
        <dbReference type="Pfam" id="PF02683"/>
    </source>
</evidence>
<feature type="transmembrane region" description="Helical" evidence="10">
    <location>
        <begin position="57"/>
        <end position="81"/>
    </location>
</feature>
<keyword evidence="9 10" id="KW-0472">Membrane</keyword>
<evidence type="ECO:0000256" key="2">
    <source>
        <dbReference type="ARBA" id="ARBA00004229"/>
    </source>
</evidence>
<sequence length="233" mass="25927">MKYSLDSLNFYYMNNMSMTSISIILLTGIISGINPCTISIIPVYLNYLNNKKYSPLYSIGLFTVGIATSITLIGTTSIVIGESSKDYIYYLGSISGLIIITMGLTTLGFFSFSLKLFKNKKNTNKNTTYLKDKLSKANPYLNGIIFGFTLSSCSTPTLVTTTLWIINTKKIIIGACFTFLYSIGYIIPILCLSLTLQNLHNQIKKYFQSEFISILNGSILITIGTTYFLSSFI</sequence>
<dbReference type="InterPro" id="IPR051790">
    <property type="entry name" value="Cytochrome_c-biogenesis_DsbD"/>
</dbReference>
<accession>A0A1X9PU83</accession>
<dbReference type="GO" id="GO:0009507">
    <property type="term" value="C:chloroplast"/>
    <property type="evidence" value="ECO:0007669"/>
    <property type="project" value="UniProtKB-SubCell"/>
</dbReference>
<evidence type="ECO:0000256" key="9">
    <source>
        <dbReference type="ARBA" id="ARBA00023136"/>
    </source>
</evidence>
<evidence type="ECO:0000313" key="12">
    <source>
        <dbReference type="EMBL" id="ARO91050.1"/>
    </source>
</evidence>
<feature type="domain" description="Cytochrome C biogenesis protein transmembrane" evidence="11">
    <location>
        <begin position="20"/>
        <end position="206"/>
    </location>
</feature>
<protein>
    <submittedName>
        <fullName evidence="12">Thiol:disulfide interchange protein</fullName>
    </submittedName>
</protein>
<feature type="transmembrane region" description="Helical" evidence="10">
    <location>
        <begin position="140"/>
        <end position="166"/>
    </location>
</feature>
<geneLocation type="chloroplast" evidence="12"/>
<dbReference type="PANTHER" id="PTHR31272:SF6">
    <property type="entry name" value="CYTOCHROME C-TYPE BIOGENESIS CCDA-LIKE CHLOROPLASTIC PROTEIN"/>
    <property type="match status" value="1"/>
</dbReference>